<organism evidence="2">
    <name type="scientific">Candidatus Kentrum sp. LFY</name>
    <dbReference type="NCBI Taxonomy" id="2126342"/>
    <lineage>
        <taxon>Bacteria</taxon>
        <taxon>Pseudomonadati</taxon>
        <taxon>Pseudomonadota</taxon>
        <taxon>Gammaproteobacteria</taxon>
        <taxon>Candidatus Kentrum</taxon>
    </lineage>
</organism>
<protein>
    <submittedName>
        <fullName evidence="2">Uncharacterized protein</fullName>
    </submittedName>
</protein>
<proteinExistence type="predicted"/>
<dbReference type="AlphaFoldDB" id="A0A450WG27"/>
<feature type="region of interest" description="Disordered" evidence="1">
    <location>
        <begin position="1"/>
        <end position="25"/>
    </location>
</feature>
<accession>A0A450WG27</accession>
<sequence>MIAEEPAGVGAEGDPAGAGQGCDVDDDIGIEAFGIGQGVAEDEAPLGVGVEDLHGLSG</sequence>
<gene>
    <name evidence="2" type="ORF">BECKLFY1418C_GA0070996_101923</name>
</gene>
<evidence type="ECO:0000313" key="2">
    <source>
        <dbReference type="EMBL" id="VFK15955.1"/>
    </source>
</evidence>
<name>A0A450WG27_9GAMM</name>
<evidence type="ECO:0000256" key="1">
    <source>
        <dbReference type="SAM" id="MobiDB-lite"/>
    </source>
</evidence>
<dbReference type="EMBL" id="CAADFN010000019">
    <property type="protein sequence ID" value="VFK15955.1"/>
    <property type="molecule type" value="Genomic_DNA"/>
</dbReference>
<reference evidence="2" key="1">
    <citation type="submission" date="2019-02" db="EMBL/GenBank/DDBJ databases">
        <authorList>
            <person name="Gruber-Vodicka R. H."/>
            <person name="Seah K. B. B."/>
        </authorList>
    </citation>
    <scope>NUCLEOTIDE SEQUENCE</scope>
    <source>
        <strain evidence="2">BECK_BY7</strain>
    </source>
</reference>